<sequence length="508" mass="54745">MSSNKTFVISDRHYSVQELFDAAAQATTLAVTDDVRRKIIAGHDYVKEVARSERIAYGVNTGFGSLCTTKVPQEQLSRLQHNHLLSHACGVGEIVPAQISRMVVLVKLLTFRGGHSGVGMEVVDRIMALWNRGVVGAIPRKGTVGASGDLAPLAHLALPLIGLGEVWADGHLRASAAVMEELGLAPLTLGPKEGLCLTNGVQYINSLGAHALVSARRLVKLADVCAAMSFQGFNAARSPFDPLVHTTTLHPERRQVAANLAFCTEGGDHYAQQHSNPAAEDPYSFRCSPQVHGAVRQTVDFAVGLIEKECNSVSDNPLVFADERQILTAGNLHGESTAFALDFSAIALSELSNISERRTYQLLSGQNGVPPFLIADAGVNSGFMVVQYTSAALVNENKVLSTPASIDTIPTCHLQEDHVSMGGTSAYKLATIIENCHTVLAIELLCAAQAIDLNPQLTLSPVARRLHTAFRKVVPYVAQDVLMHELIKNAEDFIRRSDVLDELLDQLQ</sequence>
<comment type="caution">
    <text evidence="2">The sequence shown here is derived from an EMBL/GenBank/DDBJ whole genome shotgun (WGS) entry which is preliminary data.</text>
</comment>
<evidence type="ECO:0000313" key="2">
    <source>
        <dbReference type="EMBL" id="MYM91841.1"/>
    </source>
</evidence>
<dbReference type="EC" id="4.3.1.3" evidence="2"/>
<dbReference type="FunFam" id="1.10.275.10:FF:000005">
    <property type="entry name" value="Histidine ammonia-lyase"/>
    <property type="match status" value="1"/>
</dbReference>
<protein>
    <submittedName>
        <fullName evidence="2">Histidine ammonia-lyase</fullName>
        <ecNumber evidence="2">4.3.1.3</ecNumber>
    </submittedName>
</protein>
<dbReference type="Pfam" id="PF00221">
    <property type="entry name" value="Lyase_aromatic"/>
    <property type="match status" value="1"/>
</dbReference>
<dbReference type="InterPro" id="IPR022313">
    <property type="entry name" value="Phe/His_NH3-lyase_AS"/>
</dbReference>
<keyword evidence="1 2" id="KW-0456">Lyase</keyword>
<organism evidence="2 3">
    <name type="scientific">Duganella vulcania</name>
    <dbReference type="NCBI Taxonomy" id="2692166"/>
    <lineage>
        <taxon>Bacteria</taxon>
        <taxon>Pseudomonadati</taxon>
        <taxon>Pseudomonadota</taxon>
        <taxon>Betaproteobacteria</taxon>
        <taxon>Burkholderiales</taxon>
        <taxon>Oxalobacteraceae</taxon>
        <taxon>Telluria group</taxon>
        <taxon>Duganella</taxon>
    </lineage>
</organism>
<evidence type="ECO:0000313" key="3">
    <source>
        <dbReference type="Proteomes" id="UP000470302"/>
    </source>
</evidence>
<dbReference type="PANTHER" id="PTHR10362">
    <property type="entry name" value="HISTIDINE AMMONIA-LYASE"/>
    <property type="match status" value="1"/>
</dbReference>
<evidence type="ECO:0000256" key="1">
    <source>
        <dbReference type="ARBA" id="ARBA00023239"/>
    </source>
</evidence>
<dbReference type="InterPro" id="IPR024083">
    <property type="entry name" value="Fumarase/histidase_N"/>
</dbReference>
<dbReference type="RefSeq" id="WP_161100400.1">
    <property type="nucleotide sequence ID" value="NZ_WWCW01000286.1"/>
</dbReference>
<dbReference type="Gene3D" id="1.20.200.10">
    <property type="entry name" value="Fumarase/aspartase (Central domain)"/>
    <property type="match status" value="1"/>
</dbReference>
<dbReference type="EMBL" id="WWCW01000286">
    <property type="protein sequence ID" value="MYM91841.1"/>
    <property type="molecule type" value="Genomic_DNA"/>
</dbReference>
<gene>
    <name evidence="2" type="ORF">GTP91_32280</name>
</gene>
<dbReference type="InterPro" id="IPR001106">
    <property type="entry name" value="Aromatic_Lyase"/>
</dbReference>
<dbReference type="AlphaFoldDB" id="A0A845GD53"/>
<proteinExistence type="predicted"/>
<dbReference type="Proteomes" id="UP000470302">
    <property type="component" value="Unassembled WGS sequence"/>
</dbReference>
<dbReference type="InterPro" id="IPR008948">
    <property type="entry name" value="L-Aspartase-like"/>
</dbReference>
<dbReference type="NCBIfam" id="NF006871">
    <property type="entry name" value="PRK09367.1"/>
    <property type="match status" value="1"/>
</dbReference>
<dbReference type="GO" id="GO:0004397">
    <property type="term" value="F:histidine ammonia-lyase activity"/>
    <property type="evidence" value="ECO:0007669"/>
    <property type="project" value="UniProtKB-EC"/>
</dbReference>
<accession>A0A845GD53</accession>
<dbReference type="PROSITE" id="PS00488">
    <property type="entry name" value="PAL_HISTIDASE"/>
    <property type="match status" value="1"/>
</dbReference>
<reference evidence="2 3" key="1">
    <citation type="submission" date="2020-01" db="EMBL/GenBank/DDBJ databases">
        <title>Novel species isolated from a subtropical stream in China.</title>
        <authorList>
            <person name="Lu H."/>
        </authorList>
    </citation>
    <scope>NUCLEOTIDE SEQUENCE [LARGE SCALE GENOMIC DNA]</scope>
    <source>
        <strain evidence="2 3">FT82W</strain>
    </source>
</reference>
<name>A0A845GD53_9BURK</name>
<dbReference type="SUPFAM" id="SSF48557">
    <property type="entry name" value="L-aspartase-like"/>
    <property type="match status" value="1"/>
</dbReference>
<dbReference type="Gene3D" id="1.10.275.10">
    <property type="entry name" value="Fumarase/aspartase (N-terminal domain)"/>
    <property type="match status" value="1"/>
</dbReference>
<dbReference type="CDD" id="cd00332">
    <property type="entry name" value="PAL-HAL"/>
    <property type="match status" value="1"/>
</dbReference>